<protein>
    <submittedName>
        <fullName evidence="1">Uncharacterized protein</fullName>
    </submittedName>
</protein>
<accession>A0A1Q9EST3</accession>
<proteinExistence type="predicted"/>
<evidence type="ECO:0000313" key="1">
    <source>
        <dbReference type="EMBL" id="OLQ10464.1"/>
    </source>
</evidence>
<evidence type="ECO:0000313" key="2">
    <source>
        <dbReference type="Proteomes" id="UP000186817"/>
    </source>
</evidence>
<comment type="caution">
    <text evidence="1">The sequence shown here is derived from an EMBL/GenBank/DDBJ whole genome shotgun (WGS) entry which is preliminary data.</text>
</comment>
<reference evidence="1 2" key="1">
    <citation type="submission" date="2016-02" db="EMBL/GenBank/DDBJ databases">
        <title>Genome analysis of coral dinoflagellate symbionts highlights evolutionary adaptations to a symbiotic lifestyle.</title>
        <authorList>
            <person name="Aranda M."/>
            <person name="Li Y."/>
            <person name="Liew Y.J."/>
            <person name="Baumgarten S."/>
            <person name="Simakov O."/>
            <person name="Wilson M."/>
            <person name="Piel J."/>
            <person name="Ashoor H."/>
            <person name="Bougouffa S."/>
            <person name="Bajic V.B."/>
            <person name="Ryu T."/>
            <person name="Ravasi T."/>
            <person name="Bayer T."/>
            <person name="Micklem G."/>
            <person name="Kim H."/>
            <person name="Bhak J."/>
            <person name="Lajeunesse T.C."/>
            <person name="Voolstra C.R."/>
        </authorList>
    </citation>
    <scope>NUCLEOTIDE SEQUENCE [LARGE SCALE GENOMIC DNA]</scope>
    <source>
        <strain evidence="1 2">CCMP2467</strain>
    </source>
</reference>
<dbReference type="Proteomes" id="UP000186817">
    <property type="component" value="Unassembled WGS sequence"/>
</dbReference>
<dbReference type="AlphaFoldDB" id="A0A1Q9EST3"/>
<name>A0A1Q9EST3_SYMMI</name>
<keyword evidence="2" id="KW-1185">Reference proteome</keyword>
<gene>
    <name evidence="1" type="ORF">AK812_SmicGene5809</name>
</gene>
<sequence>MPERQSYTEKTAASMFDRQLLDLELQTAAQSWSEVSAMSFFHHLRCGLLLLSFLASCQSSSLDQKEMEVLEKMTAEIEL</sequence>
<organism evidence="1 2">
    <name type="scientific">Symbiodinium microadriaticum</name>
    <name type="common">Dinoflagellate</name>
    <name type="synonym">Zooxanthella microadriatica</name>
    <dbReference type="NCBI Taxonomy" id="2951"/>
    <lineage>
        <taxon>Eukaryota</taxon>
        <taxon>Sar</taxon>
        <taxon>Alveolata</taxon>
        <taxon>Dinophyceae</taxon>
        <taxon>Suessiales</taxon>
        <taxon>Symbiodiniaceae</taxon>
        <taxon>Symbiodinium</taxon>
    </lineage>
</organism>
<dbReference type="EMBL" id="LSRX01000077">
    <property type="protein sequence ID" value="OLQ10464.1"/>
    <property type="molecule type" value="Genomic_DNA"/>
</dbReference>